<proteinExistence type="predicted"/>
<comment type="caution">
    <text evidence="3">The sequence shown here is derived from an EMBL/GenBank/DDBJ whole genome shotgun (WGS) entry which is preliminary data.</text>
</comment>
<dbReference type="Proteomes" id="UP000249354">
    <property type="component" value="Unassembled WGS sequence"/>
</dbReference>
<sequence>MSQFSRTWWGQKFIEAIEDLTDAGRLSRGRSYAKGRKVKSFEVNNEAVTAQVRGSVNPYYGVHKEPLYRTTITFESFTQAQWSEAIALISSKASLISRLLLGEMPDNIEETFQPLGLNLLPNCQKDFKSTCSCPDYSNPCKHIAGVYYRVAAELDQDPFLLFSLRGLSREGLLQELAKSPLGQALSAELQLERQPPQPAESYYAALQTTTATSLDGDLRTFWQGSKQLPPSIEIFAPPPISGIPVKKQGDFPAFWHRDNSFITAMEALYEQVKAKGHL</sequence>
<keyword evidence="1" id="KW-0479">Metal-binding</keyword>
<accession>A0A2W4U272</accession>
<dbReference type="InterPro" id="IPR007527">
    <property type="entry name" value="Znf_SWIM"/>
</dbReference>
<name>A0A2W4U272_9CYAN</name>
<dbReference type="GO" id="GO:0008270">
    <property type="term" value="F:zinc ion binding"/>
    <property type="evidence" value="ECO:0007669"/>
    <property type="project" value="UniProtKB-KW"/>
</dbReference>
<reference evidence="3 4" key="2">
    <citation type="submission" date="2018-06" db="EMBL/GenBank/DDBJ databases">
        <title>Metagenomic assembly of (sub)arctic Cyanobacteria and their associated microbiome from non-axenic cultures.</title>
        <authorList>
            <person name="Baurain D."/>
        </authorList>
    </citation>
    <scope>NUCLEOTIDE SEQUENCE [LARGE SCALE GENOMIC DNA]</scope>
    <source>
        <strain evidence="3">ULC129bin1</strain>
    </source>
</reference>
<dbReference type="Pfam" id="PF04434">
    <property type="entry name" value="SWIM"/>
    <property type="match status" value="1"/>
</dbReference>
<feature type="domain" description="SWIM-type" evidence="2">
    <location>
        <begin position="117"/>
        <end position="151"/>
    </location>
</feature>
<dbReference type="AlphaFoldDB" id="A0A2W4U272"/>
<organism evidence="3 4">
    <name type="scientific">Leptolyngbya foveolarum</name>
    <dbReference type="NCBI Taxonomy" id="47253"/>
    <lineage>
        <taxon>Bacteria</taxon>
        <taxon>Bacillati</taxon>
        <taxon>Cyanobacteriota</taxon>
        <taxon>Cyanophyceae</taxon>
        <taxon>Leptolyngbyales</taxon>
        <taxon>Leptolyngbyaceae</taxon>
        <taxon>Leptolyngbya group</taxon>
        <taxon>Leptolyngbya</taxon>
    </lineage>
</organism>
<keyword evidence="1" id="KW-0862">Zinc</keyword>
<evidence type="ECO:0000256" key="1">
    <source>
        <dbReference type="PROSITE-ProRule" id="PRU00325"/>
    </source>
</evidence>
<keyword evidence="1" id="KW-0863">Zinc-finger</keyword>
<evidence type="ECO:0000313" key="3">
    <source>
        <dbReference type="EMBL" id="PZO11379.1"/>
    </source>
</evidence>
<reference evidence="4" key="1">
    <citation type="submission" date="2018-04" db="EMBL/GenBank/DDBJ databases">
        <authorList>
            <person name="Cornet L."/>
        </authorList>
    </citation>
    <scope>NUCLEOTIDE SEQUENCE [LARGE SCALE GENOMIC DNA]</scope>
</reference>
<dbReference type="EMBL" id="QBMC01000186">
    <property type="protein sequence ID" value="PZO11379.1"/>
    <property type="molecule type" value="Genomic_DNA"/>
</dbReference>
<dbReference type="PANTHER" id="PTHR38133">
    <property type="entry name" value="SLR1429 PROTEIN"/>
    <property type="match status" value="1"/>
</dbReference>
<gene>
    <name evidence="3" type="ORF">DCF25_19495</name>
</gene>
<dbReference type="PANTHER" id="PTHR38133:SF1">
    <property type="entry name" value="SLR1429 PROTEIN"/>
    <property type="match status" value="1"/>
</dbReference>
<dbReference type="PROSITE" id="PS50966">
    <property type="entry name" value="ZF_SWIM"/>
    <property type="match status" value="1"/>
</dbReference>
<protein>
    <recommendedName>
        <fullName evidence="2">SWIM-type domain-containing protein</fullName>
    </recommendedName>
</protein>
<evidence type="ECO:0000259" key="2">
    <source>
        <dbReference type="PROSITE" id="PS50966"/>
    </source>
</evidence>
<evidence type="ECO:0000313" key="4">
    <source>
        <dbReference type="Proteomes" id="UP000249354"/>
    </source>
</evidence>